<keyword evidence="3" id="KW-0804">Transcription</keyword>
<dbReference type="KEGG" id="vao:FA707_01715"/>
<dbReference type="GO" id="GO:0003700">
    <property type="term" value="F:DNA-binding transcription factor activity"/>
    <property type="evidence" value="ECO:0007669"/>
    <property type="project" value="TreeGrafter"/>
</dbReference>
<organism evidence="4 5">
    <name type="scientific">Vagococcus zengguangii</name>
    <dbReference type="NCBI Taxonomy" id="2571750"/>
    <lineage>
        <taxon>Bacteria</taxon>
        <taxon>Bacillati</taxon>
        <taxon>Bacillota</taxon>
        <taxon>Bacilli</taxon>
        <taxon>Lactobacillales</taxon>
        <taxon>Enterococcaceae</taxon>
        <taxon>Vagococcus</taxon>
    </lineage>
</organism>
<dbReference type="AlphaFoldDB" id="A0A4D7CXW6"/>
<dbReference type="PANTHER" id="PTHR30146:SF149">
    <property type="entry name" value="HTH-TYPE TRANSCRIPTIONAL REGULATOR EBGR"/>
    <property type="match status" value="1"/>
</dbReference>
<evidence type="ECO:0000313" key="4">
    <source>
        <dbReference type="EMBL" id="QCI87327.1"/>
    </source>
</evidence>
<dbReference type="InterPro" id="IPR028082">
    <property type="entry name" value="Peripla_BP_I"/>
</dbReference>
<dbReference type="Gene3D" id="1.10.260.40">
    <property type="entry name" value="lambda repressor-like DNA-binding domains"/>
    <property type="match status" value="1"/>
</dbReference>
<dbReference type="Proteomes" id="UP000298615">
    <property type="component" value="Chromosome"/>
</dbReference>
<dbReference type="GO" id="GO:0000976">
    <property type="term" value="F:transcription cis-regulatory region binding"/>
    <property type="evidence" value="ECO:0007669"/>
    <property type="project" value="TreeGrafter"/>
</dbReference>
<dbReference type="InterPro" id="IPR010982">
    <property type="entry name" value="Lambda_DNA-bd_dom_sf"/>
</dbReference>
<dbReference type="PRINTS" id="PR00036">
    <property type="entry name" value="HTHLACI"/>
</dbReference>
<accession>A0A4D7CXW6</accession>
<name>A0A4D7CXW6_9ENTE</name>
<dbReference type="Gene3D" id="3.40.50.2300">
    <property type="match status" value="2"/>
</dbReference>
<gene>
    <name evidence="4" type="ORF">FA707_01715</name>
</gene>
<keyword evidence="5" id="KW-1185">Reference proteome</keyword>
<evidence type="ECO:0000256" key="3">
    <source>
        <dbReference type="ARBA" id="ARBA00023163"/>
    </source>
</evidence>
<dbReference type="SUPFAM" id="SSF53822">
    <property type="entry name" value="Periplasmic binding protein-like I"/>
    <property type="match status" value="1"/>
</dbReference>
<dbReference type="CDD" id="cd01392">
    <property type="entry name" value="HTH_LacI"/>
    <property type="match status" value="1"/>
</dbReference>
<dbReference type="CDD" id="cd01544">
    <property type="entry name" value="PBP1_GalR"/>
    <property type="match status" value="1"/>
</dbReference>
<dbReference type="SUPFAM" id="SSF47413">
    <property type="entry name" value="lambda repressor-like DNA-binding domains"/>
    <property type="match status" value="1"/>
</dbReference>
<evidence type="ECO:0000256" key="2">
    <source>
        <dbReference type="ARBA" id="ARBA00023125"/>
    </source>
</evidence>
<protein>
    <submittedName>
        <fullName evidence="4">LacI family DNA-binding transcriptional regulator</fullName>
    </submittedName>
</protein>
<dbReference type="PROSITE" id="PS00356">
    <property type="entry name" value="HTH_LACI_1"/>
    <property type="match status" value="1"/>
</dbReference>
<sequence>MATIKDIALQAGVSPATVSRVLNHDHDISVGEETKKRIFEAAEALNYTKHHKKLQKQRLTFKLIQWFDEHEELEDLYYLSIRLGIEKRAEELGISLIKESLHQLSDEKSHGVIALGKFDATEITLLKEHHENLVFVDFDGFPYGYSSIVVDFEYAIHQVYETLTKENIKKIGIISGAEYTKTDERLLEDLRFRHLKRKLIENRCFYREWHLTSRFSVEDSYQQIMSFLAMDVALPEAFFCSSDAIAIGALKAFKDVNIRVPEDVKLISFNDISTAKYLTPALTTIKVPTEWMGKQAIDLIRSIHLDDDAIAVRMQVATELIKRDSL</sequence>
<dbReference type="PANTHER" id="PTHR30146">
    <property type="entry name" value="LACI-RELATED TRANSCRIPTIONAL REPRESSOR"/>
    <property type="match status" value="1"/>
</dbReference>
<dbReference type="PROSITE" id="PS50932">
    <property type="entry name" value="HTH_LACI_2"/>
    <property type="match status" value="1"/>
</dbReference>
<evidence type="ECO:0000256" key="1">
    <source>
        <dbReference type="ARBA" id="ARBA00023015"/>
    </source>
</evidence>
<dbReference type="EMBL" id="CP039712">
    <property type="protein sequence ID" value="QCI87327.1"/>
    <property type="molecule type" value="Genomic_DNA"/>
</dbReference>
<dbReference type="SMART" id="SM00354">
    <property type="entry name" value="HTH_LACI"/>
    <property type="match status" value="1"/>
</dbReference>
<evidence type="ECO:0000313" key="5">
    <source>
        <dbReference type="Proteomes" id="UP000298615"/>
    </source>
</evidence>
<dbReference type="OrthoDB" id="43195at2"/>
<dbReference type="InterPro" id="IPR046335">
    <property type="entry name" value="LacI/GalR-like_sensor"/>
</dbReference>
<dbReference type="Pfam" id="PF13377">
    <property type="entry name" value="Peripla_BP_3"/>
    <property type="match status" value="1"/>
</dbReference>
<dbReference type="Pfam" id="PF00356">
    <property type="entry name" value="LacI"/>
    <property type="match status" value="1"/>
</dbReference>
<keyword evidence="1" id="KW-0805">Transcription regulation</keyword>
<keyword evidence="2 4" id="KW-0238">DNA-binding</keyword>
<dbReference type="InterPro" id="IPR000843">
    <property type="entry name" value="HTH_LacI"/>
</dbReference>
<proteinExistence type="predicted"/>
<reference evidence="4 5" key="1">
    <citation type="submission" date="2019-04" db="EMBL/GenBank/DDBJ databases">
        <title>Vagococcus sp. nov., isolated from faeces of yaks (Bos grunniens).</title>
        <authorList>
            <person name="Ge Y."/>
        </authorList>
    </citation>
    <scope>NUCLEOTIDE SEQUENCE [LARGE SCALE GENOMIC DNA]</scope>
    <source>
        <strain evidence="4 5">MN-17</strain>
    </source>
</reference>